<feature type="transmembrane region" description="Helical" evidence="7">
    <location>
        <begin position="90"/>
        <end position="111"/>
    </location>
</feature>
<dbReference type="PANTHER" id="PTHR30151:SF25">
    <property type="entry name" value="TAURINE TRANSPORT SYSTEM PERMEASE PROTEIN TAUC"/>
    <property type="match status" value="1"/>
</dbReference>
<feature type="domain" description="ABC transmembrane type-1" evidence="8">
    <location>
        <begin position="83"/>
        <end position="267"/>
    </location>
</feature>
<dbReference type="GO" id="GO:0042918">
    <property type="term" value="P:alkanesulfonate transmembrane transport"/>
    <property type="evidence" value="ECO:0007669"/>
    <property type="project" value="UniProtKB-ARBA"/>
</dbReference>
<dbReference type="Pfam" id="PF00528">
    <property type="entry name" value="BPD_transp_1"/>
    <property type="match status" value="1"/>
</dbReference>
<dbReference type="SUPFAM" id="SSF161098">
    <property type="entry name" value="MetI-like"/>
    <property type="match status" value="1"/>
</dbReference>
<dbReference type="PROSITE" id="PS50928">
    <property type="entry name" value="ABC_TM1"/>
    <property type="match status" value="1"/>
</dbReference>
<feature type="transmembrane region" description="Helical" evidence="7">
    <location>
        <begin position="147"/>
        <end position="168"/>
    </location>
</feature>
<evidence type="ECO:0000256" key="4">
    <source>
        <dbReference type="ARBA" id="ARBA00022692"/>
    </source>
</evidence>
<dbReference type="Proteomes" id="UP000663722">
    <property type="component" value="Chromosome"/>
</dbReference>
<feature type="transmembrane region" description="Helical" evidence="7">
    <location>
        <begin position="189"/>
        <end position="206"/>
    </location>
</feature>
<reference evidence="9" key="1">
    <citation type="journal article" date="2021" name="Microb. Physiol.">
        <title>Proteogenomic Insights into the Physiology of Marine, Sulfate-Reducing, Filamentous Desulfonema limicola and Desulfonema magnum.</title>
        <authorList>
            <person name="Schnaars V."/>
            <person name="Wohlbrand L."/>
            <person name="Scheve S."/>
            <person name="Hinrichs C."/>
            <person name="Reinhardt R."/>
            <person name="Rabus R."/>
        </authorList>
    </citation>
    <scope>NUCLEOTIDE SEQUENCE</scope>
    <source>
        <strain evidence="9">4be13</strain>
    </source>
</reference>
<organism evidence="9 10">
    <name type="scientific">Desulfonema magnum</name>
    <dbReference type="NCBI Taxonomy" id="45655"/>
    <lineage>
        <taxon>Bacteria</taxon>
        <taxon>Pseudomonadati</taxon>
        <taxon>Thermodesulfobacteriota</taxon>
        <taxon>Desulfobacteria</taxon>
        <taxon>Desulfobacterales</taxon>
        <taxon>Desulfococcaceae</taxon>
        <taxon>Desulfonema</taxon>
    </lineage>
</organism>
<dbReference type="AlphaFoldDB" id="A0A975GQY3"/>
<dbReference type="InterPro" id="IPR000515">
    <property type="entry name" value="MetI-like"/>
</dbReference>
<protein>
    <submittedName>
        <fullName evidence="9">ABC transporter, permease protein</fullName>
    </submittedName>
</protein>
<feature type="transmembrane region" description="Helical" evidence="7">
    <location>
        <begin position="28"/>
        <end position="50"/>
    </location>
</feature>
<keyword evidence="6 7" id="KW-0472">Membrane</keyword>
<comment type="similarity">
    <text evidence="7">Belongs to the binding-protein-dependent transport system permease family.</text>
</comment>
<keyword evidence="2 7" id="KW-0813">Transport</keyword>
<evidence type="ECO:0000256" key="5">
    <source>
        <dbReference type="ARBA" id="ARBA00022989"/>
    </source>
</evidence>
<name>A0A975GQY3_9BACT</name>
<evidence type="ECO:0000259" key="8">
    <source>
        <dbReference type="PROSITE" id="PS50928"/>
    </source>
</evidence>
<dbReference type="GO" id="GO:0010438">
    <property type="term" value="P:cellular response to sulfur starvation"/>
    <property type="evidence" value="ECO:0007669"/>
    <property type="project" value="TreeGrafter"/>
</dbReference>
<dbReference type="FunFam" id="1.10.3720.10:FF:000003">
    <property type="entry name" value="Aliphatic sulfonate ABC transporter permease"/>
    <property type="match status" value="1"/>
</dbReference>
<evidence type="ECO:0000256" key="2">
    <source>
        <dbReference type="ARBA" id="ARBA00022448"/>
    </source>
</evidence>
<dbReference type="Gene3D" id="1.10.3720.10">
    <property type="entry name" value="MetI-like"/>
    <property type="match status" value="1"/>
</dbReference>
<sequence>MLFLIKYFDTHLNESESVSVEKGLAYRICYGFLGTVIFIFLWTLIGYLIFTKPEYKQFSGLLPLPTIKAFYSLIFDNDFWSSVYASLRRVTVGISIAFVMGLPLGLLIGFYKKLELITYTPVQFVRMISPVSWMPVALLVFRSFESAIYFLIAISTVWPIILNTTHGVSRVNPQWINMARNQGAKNYQLLLKIIVPSSVPYILTSLRLALGVAWIVLVPAEFLGVSSGLGYIINDARDTMEYDRLMAIIIAIGIVGFILDGSIQLIQKSFPFKRTWN</sequence>
<evidence type="ECO:0000256" key="1">
    <source>
        <dbReference type="ARBA" id="ARBA00004651"/>
    </source>
</evidence>
<evidence type="ECO:0000256" key="3">
    <source>
        <dbReference type="ARBA" id="ARBA00022475"/>
    </source>
</evidence>
<evidence type="ECO:0000313" key="9">
    <source>
        <dbReference type="EMBL" id="QTA90374.1"/>
    </source>
</evidence>
<dbReference type="EMBL" id="CP061800">
    <property type="protein sequence ID" value="QTA90374.1"/>
    <property type="molecule type" value="Genomic_DNA"/>
</dbReference>
<keyword evidence="10" id="KW-1185">Reference proteome</keyword>
<feature type="transmembrane region" description="Helical" evidence="7">
    <location>
        <begin position="245"/>
        <end position="266"/>
    </location>
</feature>
<keyword evidence="4 7" id="KW-0812">Transmembrane</keyword>
<gene>
    <name evidence="9" type="ORF">dnm_064350</name>
</gene>
<dbReference type="GO" id="GO:0005886">
    <property type="term" value="C:plasma membrane"/>
    <property type="evidence" value="ECO:0007669"/>
    <property type="project" value="UniProtKB-SubCell"/>
</dbReference>
<evidence type="ECO:0000313" key="10">
    <source>
        <dbReference type="Proteomes" id="UP000663722"/>
    </source>
</evidence>
<proteinExistence type="inferred from homology"/>
<keyword evidence="5 7" id="KW-1133">Transmembrane helix</keyword>
<dbReference type="CDD" id="cd06261">
    <property type="entry name" value="TM_PBP2"/>
    <property type="match status" value="1"/>
</dbReference>
<evidence type="ECO:0000256" key="7">
    <source>
        <dbReference type="RuleBase" id="RU363032"/>
    </source>
</evidence>
<dbReference type="PANTHER" id="PTHR30151">
    <property type="entry name" value="ALKANE SULFONATE ABC TRANSPORTER-RELATED, MEMBRANE SUBUNIT"/>
    <property type="match status" value="1"/>
</dbReference>
<dbReference type="KEGG" id="dmm:dnm_064350"/>
<dbReference type="InterPro" id="IPR035906">
    <property type="entry name" value="MetI-like_sf"/>
</dbReference>
<comment type="subcellular location">
    <subcellularLocation>
        <location evidence="1 7">Cell membrane</location>
        <topology evidence="1 7">Multi-pass membrane protein</topology>
    </subcellularLocation>
</comment>
<feature type="transmembrane region" description="Helical" evidence="7">
    <location>
        <begin position="123"/>
        <end position="141"/>
    </location>
</feature>
<feature type="transmembrane region" description="Helical" evidence="7">
    <location>
        <begin position="212"/>
        <end position="233"/>
    </location>
</feature>
<keyword evidence="3" id="KW-1003">Cell membrane</keyword>
<evidence type="ECO:0000256" key="6">
    <source>
        <dbReference type="ARBA" id="ARBA00023136"/>
    </source>
</evidence>
<accession>A0A975GQY3</accession>